<keyword evidence="13" id="KW-1185">Reference proteome</keyword>
<evidence type="ECO:0000256" key="10">
    <source>
        <dbReference type="ARBA" id="ARBA00023277"/>
    </source>
</evidence>
<dbReference type="EC" id="5.1.3.3" evidence="6 11"/>
<evidence type="ECO:0000313" key="12">
    <source>
        <dbReference type="EMBL" id="MFC6996053.1"/>
    </source>
</evidence>
<gene>
    <name evidence="12" type="ORF">ACFQHR_00380</name>
</gene>
<dbReference type="NCBIfam" id="NF008277">
    <property type="entry name" value="PRK11055.1"/>
    <property type="match status" value="1"/>
</dbReference>
<evidence type="ECO:0000256" key="2">
    <source>
        <dbReference type="ARBA" id="ARBA00001913"/>
    </source>
</evidence>
<dbReference type="EMBL" id="JBHSYQ010000001">
    <property type="protein sequence ID" value="MFC6996053.1"/>
    <property type="molecule type" value="Genomic_DNA"/>
</dbReference>
<comment type="catalytic activity">
    <reaction evidence="1 11">
        <text>alpha-D-glucose = beta-D-glucose</text>
        <dbReference type="Rhea" id="RHEA:10264"/>
        <dbReference type="ChEBI" id="CHEBI:15903"/>
        <dbReference type="ChEBI" id="CHEBI:17925"/>
        <dbReference type="EC" id="5.1.3.3"/>
    </reaction>
</comment>
<dbReference type="CDD" id="cd09019">
    <property type="entry name" value="galactose_mutarotase_like"/>
    <property type="match status" value="1"/>
</dbReference>
<dbReference type="Proteomes" id="UP001596405">
    <property type="component" value="Unassembled WGS sequence"/>
</dbReference>
<keyword evidence="10 11" id="KW-0119">Carbohydrate metabolism</keyword>
<dbReference type="PIRSF" id="PIRSF005096">
    <property type="entry name" value="GALM"/>
    <property type="match status" value="1"/>
</dbReference>
<evidence type="ECO:0000256" key="7">
    <source>
        <dbReference type="ARBA" id="ARBA00014165"/>
    </source>
</evidence>
<dbReference type="InterPro" id="IPR047215">
    <property type="entry name" value="Galactose_mutarotase-like"/>
</dbReference>
<protein>
    <recommendedName>
        <fullName evidence="7 11">Aldose 1-epimerase</fullName>
        <ecNumber evidence="6 11">5.1.3.3</ecNumber>
    </recommendedName>
</protein>
<accession>A0ABW2DIA7</accession>
<dbReference type="InterPro" id="IPR008183">
    <property type="entry name" value="Aldose_1/G6P_1-epimerase"/>
</dbReference>
<sequence length="358" mass="39447">MSTPEANIPARENFQQTIDGKRTDLFVLKNKNNLQAAITNYGGRLVGLWVPDKNGKLVDVVIGHDNVQTFAEGEDSYYGATVGRYANRIANGKFTLEGQGYRLATNNAPNHLHGGDKGFSRVVWEADQLSEQTLRLRYVSQGMEEGYPGGLTVMVVYTLTDNNELTIEYAATTDKTTVVNLTNHAYFNLNGEGSGSILNHVLQIKADQFTPIDATSIPTGELAPVAGTPFDFTQPTAIGERIEQEHEQLQHGQGYDHNFVLAEEPRQELAFAASALGDQSGILMEVFTQEPGVQLYTGNFMRGERTLKSGAKDARRTAFCLETQLFPDSPNKPHFPSAVLRTGETYKTATVYKFSVQK</sequence>
<name>A0ABW2DIA7_9BACT</name>
<comment type="cofactor">
    <cofactor evidence="2">
        <name>Ca(2+)</name>
        <dbReference type="ChEBI" id="CHEBI:29108"/>
    </cofactor>
</comment>
<keyword evidence="9 11" id="KW-0413">Isomerase</keyword>
<evidence type="ECO:0000256" key="3">
    <source>
        <dbReference type="ARBA" id="ARBA00005028"/>
    </source>
</evidence>
<dbReference type="PANTHER" id="PTHR10091:SF0">
    <property type="entry name" value="GALACTOSE MUTAROTASE"/>
    <property type="match status" value="1"/>
</dbReference>
<dbReference type="InterPro" id="IPR018052">
    <property type="entry name" value="Ald1_epimerase_CS"/>
</dbReference>
<dbReference type="InterPro" id="IPR011013">
    <property type="entry name" value="Gal_mutarotase_sf_dom"/>
</dbReference>
<evidence type="ECO:0000256" key="11">
    <source>
        <dbReference type="PIRNR" id="PIRNR005096"/>
    </source>
</evidence>
<dbReference type="GO" id="GO:0016853">
    <property type="term" value="F:isomerase activity"/>
    <property type="evidence" value="ECO:0007669"/>
    <property type="project" value="UniProtKB-KW"/>
</dbReference>
<evidence type="ECO:0000256" key="4">
    <source>
        <dbReference type="ARBA" id="ARBA00006206"/>
    </source>
</evidence>
<comment type="similarity">
    <text evidence="4 11">Belongs to the aldose epimerase family.</text>
</comment>
<dbReference type="InterPro" id="IPR014718">
    <property type="entry name" value="GH-type_carb-bd"/>
</dbReference>
<comment type="subunit">
    <text evidence="5">Monomer.</text>
</comment>
<dbReference type="Gene3D" id="2.70.98.10">
    <property type="match status" value="1"/>
</dbReference>
<comment type="caution">
    <text evidence="12">The sequence shown here is derived from an EMBL/GenBank/DDBJ whole genome shotgun (WGS) entry which is preliminary data.</text>
</comment>
<evidence type="ECO:0000256" key="5">
    <source>
        <dbReference type="ARBA" id="ARBA00011245"/>
    </source>
</evidence>
<dbReference type="RefSeq" id="WP_066624136.1">
    <property type="nucleotide sequence ID" value="NZ_JBHSYQ010000001.1"/>
</dbReference>
<evidence type="ECO:0000256" key="9">
    <source>
        <dbReference type="ARBA" id="ARBA00023235"/>
    </source>
</evidence>
<dbReference type="Pfam" id="PF01263">
    <property type="entry name" value="Aldose_epim"/>
    <property type="match status" value="1"/>
</dbReference>
<keyword evidence="8" id="KW-0106">Calcium</keyword>
<comment type="pathway">
    <text evidence="3 11">Carbohydrate metabolism; hexose metabolism.</text>
</comment>
<proteinExistence type="inferred from homology"/>
<dbReference type="SUPFAM" id="SSF74650">
    <property type="entry name" value="Galactose mutarotase-like"/>
    <property type="match status" value="1"/>
</dbReference>
<evidence type="ECO:0000256" key="1">
    <source>
        <dbReference type="ARBA" id="ARBA00001614"/>
    </source>
</evidence>
<dbReference type="PROSITE" id="PS00545">
    <property type="entry name" value="ALDOSE_1_EPIMERASE"/>
    <property type="match status" value="1"/>
</dbReference>
<dbReference type="InterPro" id="IPR015443">
    <property type="entry name" value="Aldose_1-epimerase"/>
</dbReference>
<evidence type="ECO:0000313" key="13">
    <source>
        <dbReference type="Proteomes" id="UP001596405"/>
    </source>
</evidence>
<reference evidence="13" key="1">
    <citation type="journal article" date="2019" name="Int. J. Syst. Evol. Microbiol.">
        <title>The Global Catalogue of Microorganisms (GCM) 10K type strain sequencing project: providing services to taxonomists for standard genome sequencing and annotation.</title>
        <authorList>
            <consortium name="The Broad Institute Genomics Platform"/>
            <consortium name="The Broad Institute Genome Sequencing Center for Infectious Disease"/>
            <person name="Wu L."/>
            <person name="Ma J."/>
        </authorList>
    </citation>
    <scope>NUCLEOTIDE SEQUENCE [LARGE SCALE GENOMIC DNA]</scope>
    <source>
        <strain evidence="13">CGMCC 4.7393</strain>
    </source>
</reference>
<organism evidence="12 13">
    <name type="scientific">Rufibacter roseus</name>
    <dbReference type="NCBI Taxonomy" id="1567108"/>
    <lineage>
        <taxon>Bacteria</taxon>
        <taxon>Pseudomonadati</taxon>
        <taxon>Bacteroidota</taxon>
        <taxon>Cytophagia</taxon>
        <taxon>Cytophagales</taxon>
        <taxon>Hymenobacteraceae</taxon>
        <taxon>Rufibacter</taxon>
    </lineage>
</organism>
<evidence type="ECO:0000256" key="8">
    <source>
        <dbReference type="ARBA" id="ARBA00022837"/>
    </source>
</evidence>
<evidence type="ECO:0000256" key="6">
    <source>
        <dbReference type="ARBA" id="ARBA00013185"/>
    </source>
</evidence>
<dbReference type="PANTHER" id="PTHR10091">
    <property type="entry name" value="ALDOSE-1-EPIMERASE"/>
    <property type="match status" value="1"/>
</dbReference>